<keyword evidence="5" id="KW-0479">Metal-binding</keyword>
<dbReference type="GO" id="GO:0042796">
    <property type="term" value="P:snRNA transcription by RNA polymerase III"/>
    <property type="evidence" value="ECO:0007669"/>
    <property type="project" value="TreeGrafter"/>
</dbReference>
<proteinExistence type="predicted"/>
<dbReference type="InterPro" id="IPR013087">
    <property type="entry name" value="Znf_C2H2_type"/>
</dbReference>
<dbReference type="Pfam" id="PF13921">
    <property type="entry name" value="Myb_DNA-bind_6"/>
    <property type="match status" value="1"/>
</dbReference>
<gene>
    <name evidence="10" type="ORF">B0H17DRAFT_1059299</name>
</gene>
<dbReference type="GO" id="GO:0001006">
    <property type="term" value="F:RNA polymerase III type 3 promoter sequence-specific DNA binding"/>
    <property type="evidence" value="ECO:0007669"/>
    <property type="project" value="TreeGrafter"/>
</dbReference>
<feature type="domain" description="Myb-like" evidence="7">
    <location>
        <begin position="107"/>
        <end position="156"/>
    </location>
</feature>
<feature type="compositionally biased region" description="Basic residues" evidence="6">
    <location>
        <begin position="425"/>
        <end position="438"/>
    </location>
</feature>
<evidence type="ECO:0000256" key="3">
    <source>
        <dbReference type="ARBA" id="ARBA00023163"/>
    </source>
</evidence>
<evidence type="ECO:0000259" key="9">
    <source>
        <dbReference type="PROSITE" id="PS51294"/>
    </source>
</evidence>
<keyword evidence="4" id="KW-0539">Nucleus</keyword>
<feature type="region of interest" description="Disordered" evidence="6">
    <location>
        <begin position="419"/>
        <end position="442"/>
    </location>
</feature>
<name>A0AAD7DK89_MYCRO</name>
<feature type="compositionally biased region" description="Low complexity" evidence="6">
    <location>
        <begin position="324"/>
        <end position="357"/>
    </location>
</feature>
<feature type="domain" description="HTH myb-type" evidence="9">
    <location>
        <begin position="111"/>
        <end position="160"/>
    </location>
</feature>
<evidence type="ECO:0000259" key="7">
    <source>
        <dbReference type="PROSITE" id="PS50090"/>
    </source>
</evidence>
<comment type="caution">
    <text evidence="10">The sequence shown here is derived from an EMBL/GenBank/DDBJ whole genome shotgun (WGS) entry which is preliminary data.</text>
</comment>
<dbReference type="InterPro" id="IPR009057">
    <property type="entry name" value="Homeodomain-like_sf"/>
</dbReference>
<feature type="domain" description="HTH myb-type" evidence="9">
    <location>
        <begin position="56"/>
        <end position="110"/>
    </location>
</feature>
<dbReference type="Proteomes" id="UP001221757">
    <property type="component" value="Unassembled WGS sequence"/>
</dbReference>
<evidence type="ECO:0000256" key="2">
    <source>
        <dbReference type="ARBA" id="ARBA00023125"/>
    </source>
</evidence>
<dbReference type="GO" id="GO:0019185">
    <property type="term" value="C:snRNA-activating protein complex"/>
    <property type="evidence" value="ECO:0007669"/>
    <property type="project" value="TreeGrafter"/>
</dbReference>
<dbReference type="InterPro" id="IPR051575">
    <property type="entry name" value="Myb-like_DNA-bd"/>
</dbReference>
<dbReference type="GO" id="GO:0000978">
    <property type="term" value="F:RNA polymerase II cis-regulatory region sequence-specific DNA binding"/>
    <property type="evidence" value="ECO:0007669"/>
    <property type="project" value="TreeGrafter"/>
</dbReference>
<dbReference type="GO" id="GO:0008270">
    <property type="term" value="F:zinc ion binding"/>
    <property type="evidence" value="ECO:0007669"/>
    <property type="project" value="UniProtKB-KW"/>
</dbReference>
<organism evidence="10 11">
    <name type="scientific">Mycena rosella</name>
    <name type="common">Pink bonnet</name>
    <name type="synonym">Agaricus rosellus</name>
    <dbReference type="NCBI Taxonomy" id="1033263"/>
    <lineage>
        <taxon>Eukaryota</taxon>
        <taxon>Fungi</taxon>
        <taxon>Dikarya</taxon>
        <taxon>Basidiomycota</taxon>
        <taxon>Agaricomycotina</taxon>
        <taxon>Agaricomycetes</taxon>
        <taxon>Agaricomycetidae</taxon>
        <taxon>Agaricales</taxon>
        <taxon>Marasmiineae</taxon>
        <taxon>Mycenaceae</taxon>
        <taxon>Mycena</taxon>
    </lineage>
</organism>
<feature type="region of interest" description="Disordered" evidence="6">
    <location>
        <begin position="324"/>
        <end position="395"/>
    </location>
</feature>
<dbReference type="Gene3D" id="1.10.10.60">
    <property type="entry name" value="Homeodomain-like"/>
    <property type="match status" value="3"/>
</dbReference>
<evidence type="ECO:0000256" key="5">
    <source>
        <dbReference type="PROSITE-ProRule" id="PRU00042"/>
    </source>
</evidence>
<feature type="domain" description="Myb-like" evidence="7">
    <location>
        <begin position="56"/>
        <end position="106"/>
    </location>
</feature>
<dbReference type="PROSITE" id="PS50157">
    <property type="entry name" value="ZINC_FINGER_C2H2_2"/>
    <property type="match status" value="1"/>
</dbReference>
<feature type="domain" description="HTH myb-type" evidence="9">
    <location>
        <begin position="9"/>
        <end position="51"/>
    </location>
</feature>
<evidence type="ECO:0000313" key="10">
    <source>
        <dbReference type="EMBL" id="KAJ7693628.1"/>
    </source>
</evidence>
<dbReference type="AlphaFoldDB" id="A0AAD7DK89"/>
<dbReference type="SUPFAM" id="SSF46689">
    <property type="entry name" value="Homeodomain-like"/>
    <property type="match status" value="2"/>
</dbReference>
<dbReference type="Pfam" id="PF00249">
    <property type="entry name" value="Myb_DNA-binding"/>
    <property type="match status" value="1"/>
</dbReference>
<dbReference type="CDD" id="cd00167">
    <property type="entry name" value="SANT"/>
    <property type="match status" value="3"/>
</dbReference>
<feature type="compositionally biased region" description="Pro residues" evidence="6">
    <location>
        <begin position="224"/>
        <end position="233"/>
    </location>
</feature>
<keyword evidence="5" id="KW-0863">Zinc-finger</keyword>
<dbReference type="EMBL" id="JARKIE010000045">
    <property type="protein sequence ID" value="KAJ7693628.1"/>
    <property type="molecule type" value="Genomic_DNA"/>
</dbReference>
<feature type="compositionally biased region" description="Polar residues" evidence="6">
    <location>
        <begin position="543"/>
        <end position="555"/>
    </location>
</feature>
<protein>
    <submittedName>
        <fullName evidence="10">Uncharacterized protein</fullName>
    </submittedName>
</protein>
<accession>A0AAD7DK89</accession>
<feature type="compositionally biased region" description="Low complexity" evidence="6">
    <location>
        <begin position="238"/>
        <end position="254"/>
    </location>
</feature>
<feature type="domain" description="Myb-like" evidence="7">
    <location>
        <begin position="10"/>
        <end position="55"/>
    </location>
</feature>
<keyword evidence="1" id="KW-0805">Transcription regulation</keyword>
<dbReference type="InterPro" id="IPR017930">
    <property type="entry name" value="Myb_dom"/>
</dbReference>
<evidence type="ECO:0000256" key="6">
    <source>
        <dbReference type="SAM" id="MobiDB-lite"/>
    </source>
</evidence>
<feature type="region of interest" description="Disordered" evidence="6">
    <location>
        <begin position="543"/>
        <end position="562"/>
    </location>
</feature>
<evidence type="ECO:0000256" key="1">
    <source>
        <dbReference type="ARBA" id="ARBA00023015"/>
    </source>
</evidence>
<dbReference type="PROSITE" id="PS00028">
    <property type="entry name" value="ZINC_FINGER_C2H2_1"/>
    <property type="match status" value="1"/>
</dbReference>
<reference evidence="10" key="1">
    <citation type="submission" date="2023-03" db="EMBL/GenBank/DDBJ databases">
        <title>Massive genome expansion in bonnet fungi (Mycena s.s.) driven by repeated elements and novel gene families across ecological guilds.</title>
        <authorList>
            <consortium name="Lawrence Berkeley National Laboratory"/>
            <person name="Harder C.B."/>
            <person name="Miyauchi S."/>
            <person name="Viragh M."/>
            <person name="Kuo A."/>
            <person name="Thoen E."/>
            <person name="Andreopoulos B."/>
            <person name="Lu D."/>
            <person name="Skrede I."/>
            <person name="Drula E."/>
            <person name="Henrissat B."/>
            <person name="Morin E."/>
            <person name="Kohler A."/>
            <person name="Barry K."/>
            <person name="LaButti K."/>
            <person name="Morin E."/>
            <person name="Salamov A."/>
            <person name="Lipzen A."/>
            <person name="Mereny Z."/>
            <person name="Hegedus B."/>
            <person name="Baldrian P."/>
            <person name="Stursova M."/>
            <person name="Weitz H."/>
            <person name="Taylor A."/>
            <person name="Grigoriev I.V."/>
            <person name="Nagy L.G."/>
            <person name="Martin F."/>
            <person name="Kauserud H."/>
        </authorList>
    </citation>
    <scope>NUCLEOTIDE SEQUENCE</scope>
    <source>
        <strain evidence="10">CBHHK067</strain>
    </source>
</reference>
<dbReference type="PROSITE" id="PS51294">
    <property type="entry name" value="HTH_MYB"/>
    <property type="match status" value="3"/>
</dbReference>
<evidence type="ECO:0000313" key="11">
    <source>
        <dbReference type="Proteomes" id="UP001221757"/>
    </source>
</evidence>
<feature type="domain" description="C2H2-type" evidence="8">
    <location>
        <begin position="568"/>
        <end position="598"/>
    </location>
</feature>
<dbReference type="PROSITE" id="PS50090">
    <property type="entry name" value="MYB_LIKE"/>
    <property type="match status" value="3"/>
</dbReference>
<keyword evidence="11" id="KW-1185">Reference proteome</keyword>
<keyword evidence="3" id="KW-0804">Transcription</keyword>
<dbReference type="PANTHER" id="PTHR46621:SF1">
    <property type="entry name" value="SNRNA-ACTIVATING PROTEIN COMPLEX SUBUNIT 4"/>
    <property type="match status" value="1"/>
</dbReference>
<feature type="compositionally biased region" description="Low complexity" evidence="6">
    <location>
        <begin position="369"/>
        <end position="394"/>
    </location>
</feature>
<dbReference type="GO" id="GO:0042795">
    <property type="term" value="P:snRNA transcription by RNA polymerase II"/>
    <property type="evidence" value="ECO:0007669"/>
    <property type="project" value="TreeGrafter"/>
</dbReference>
<feature type="region of interest" description="Disordered" evidence="6">
    <location>
        <begin position="219"/>
        <end position="305"/>
    </location>
</feature>
<dbReference type="PANTHER" id="PTHR46621">
    <property type="entry name" value="SNRNA-ACTIVATING PROTEIN COMPLEX SUBUNIT 4"/>
    <property type="match status" value="1"/>
</dbReference>
<dbReference type="InterPro" id="IPR001005">
    <property type="entry name" value="SANT/Myb"/>
</dbReference>
<keyword evidence="5" id="KW-0862">Zinc</keyword>
<sequence>MDRTAALDRRWNATEDELLIRAVSNFGEHDNWKIVAQAVPGRTNKACRKRWLHSLSPAVKKSAWTPSEDRLLIELYNAHGPKWSAIARKIHGRTDDACSKRYREALDPNLKKDEWTPDEDVKLMQVYAQIGGKWGQVGQELRRSGLGCRNRYRMLERIRAKSAPVPPQPTPQVVFDDTQFLHEPHQQTDVEIWPVYYPPEAYPTALGIELELSQRTHSFREPTPQMPDSPEVPPFQFSSSSLSAALSDPPRTSLPLPPVPDEETYDKNRWDSEPEPVASTSFSPVHQGGPYEQDTVSPADLSLRRPNSQIDSFTKAVSSRIADFPSPAASSSSSPLWRSPAVSSTDSLPLPSDSRPPGRTFDHTPLDTSFGPDASSSSSSPFAPPSSLSPADSPIPYSPVELPPIEHFPAESLLFSPSPYYRTAPSKRQKKVRPRKPPRPLGEARLSLMLPLSTDPDVRAYACGREACWPSASETGHYCFATSKELLDHCRLAHGEGEESTSDRPYRCALTACNKSWKTLNGLQYHLQISTAHFRNAVSSTFQSADDSDMPSTPATEGDNAEKDTRVHICQHPHCFKAYKQPSGLRYHLKHGHPPDLPAQLEIVPPTLARDITRKTRKMRRKDSTEDV</sequence>
<evidence type="ECO:0000256" key="4">
    <source>
        <dbReference type="ARBA" id="ARBA00023242"/>
    </source>
</evidence>
<keyword evidence="2" id="KW-0238">DNA-binding</keyword>
<dbReference type="SMART" id="SM00717">
    <property type="entry name" value="SANT"/>
    <property type="match status" value="3"/>
</dbReference>
<evidence type="ECO:0000259" key="8">
    <source>
        <dbReference type="PROSITE" id="PS50157"/>
    </source>
</evidence>